<evidence type="ECO:0000313" key="2">
    <source>
        <dbReference type="Proteomes" id="UP000664940"/>
    </source>
</evidence>
<comment type="caution">
    <text evidence="1">The sequence shown here is derived from an EMBL/GenBank/DDBJ whole genome shotgun (WGS) entry which is preliminary data.</text>
</comment>
<dbReference type="AlphaFoldDB" id="A0A833ZWF3"/>
<name>A0A833ZWF3_9CHIR</name>
<evidence type="ECO:0000313" key="1">
    <source>
        <dbReference type="EMBL" id="KAF6100037.1"/>
    </source>
</evidence>
<reference evidence="1 2" key="1">
    <citation type="journal article" date="2020" name="Nature">
        <title>Six reference-quality genomes reveal evolution of bat adaptations.</title>
        <authorList>
            <person name="Jebb D."/>
            <person name="Huang Z."/>
            <person name="Pippel M."/>
            <person name="Hughes G.M."/>
            <person name="Lavrichenko K."/>
            <person name="Devanna P."/>
            <person name="Winkler S."/>
            <person name="Jermiin L.S."/>
            <person name="Skirmuntt E.C."/>
            <person name="Katzourakis A."/>
            <person name="Burkitt-Gray L."/>
            <person name="Ray D.A."/>
            <person name="Sullivan K.A.M."/>
            <person name="Roscito J.G."/>
            <person name="Kirilenko B.M."/>
            <person name="Davalos L.M."/>
            <person name="Corthals A.P."/>
            <person name="Power M.L."/>
            <person name="Jones G."/>
            <person name="Ransome R.D."/>
            <person name="Dechmann D.K.N."/>
            <person name="Locatelli A.G."/>
            <person name="Puechmaille S.J."/>
            <person name="Fedrigo O."/>
            <person name="Jarvis E.D."/>
            <person name="Hiller M."/>
            <person name="Vernes S.C."/>
            <person name="Myers E.W."/>
            <person name="Teeling E.C."/>
        </authorList>
    </citation>
    <scope>NUCLEOTIDE SEQUENCE [LARGE SCALE GENOMIC DNA]</scope>
    <source>
        <strain evidence="1">Bat1K_MPI-CBG_1</strain>
    </source>
</reference>
<protein>
    <submittedName>
        <fullName evidence="1">Uncharacterized protein</fullName>
    </submittedName>
</protein>
<proteinExistence type="predicted"/>
<accession>A0A833ZWF3</accession>
<organism evidence="1 2">
    <name type="scientific">Phyllostomus discolor</name>
    <name type="common">pale spear-nosed bat</name>
    <dbReference type="NCBI Taxonomy" id="89673"/>
    <lineage>
        <taxon>Eukaryota</taxon>
        <taxon>Metazoa</taxon>
        <taxon>Chordata</taxon>
        <taxon>Craniata</taxon>
        <taxon>Vertebrata</taxon>
        <taxon>Euteleostomi</taxon>
        <taxon>Mammalia</taxon>
        <taxon>Eutheria</taxon>
        <taxon>Laurasiatheria</taxon>
        <taxon>Chiroptera</taxon>
        <taxon>Yangochiroptera</taxon>
        <taxon>Phyllostomidae</taxon>
        <taxon>Phyllostominae</taxon>
        <taxon>Phyllostomus</taxon>
    </lineage>
</organism>
<dbReference type="EMBL" id="JABVXQ010000007">
    <property type="protein sequence ID" value="KAF6100037.1"/>
    <property type="molecule type" value="Genomic_DNA"/>
</dbReference>
<sequence>MIHICPLFNRRKNLIFKPMGHIIHFPNHIPGHMTLGRLPADLQWQFVMSPAAGALGGRRSLDVSTDVSTFNLKVGGSAAGASSACKLVYFFLSTKIHCFISLLIFKMNHITKFYMISLFSLIIR</sequence>
<dbReference type="Proteomes" id="UP000664940">
    <property type="component" value="Unassembled WGS sequence"/>
</dbReference>
<gene>
    <name evidence="1" type="ORF">HJG60_011739</name>
</gene>